<keyword evidence="2" id="KW-0328">Glycosyltransferase</keyword>
<gene>
    <name evidence="4" type="ORF">AMON00008_LOCUS31889</name>
</gene>
<proteinExistence type="inferred from homology"/>
<evidence type="ECO:0000313" key="4">
    <source>
        <dbReference type="EMBL" id="CAE4607031.1"/>
    </source>
</evidence>
<dbReference type="AlphaFoldDB" id="A0A7S4VWH8"/>
<keyword evidence="3" id="KW-0808">Transferase</keyword>
<evidence type="ECO:0000256" key="2">
    <source>
        <dbReference type="ARBA" id="ARBA00022676"/>
    </source>
</evidence>
<reference evidence="4" key="1">
    <citation type="submission" date="2021-01" db="EMBL/GenBank/DDBJ databases">
        <authorList>
            <person name="Corre E."/>
            <person name="Pelletier E."/>
            <person name="Niang G."/>
            <person name="Scheremetjew M."/>
            <person name="Finn R."/>
            <person name="Kale V."/>
            <person name="Holt S."/>
            <person name="Cochrane G."/>
            <person name="Meng A."/>
            <person name="Brown T."/>
            <person name="Cohen L."/>
        </authorList>
    </citation>
    <scope>NUCLEOTIDE SEQUENCE</scope>
    <source>
        <strain evidence="4">CCMP3105</strain>
    </source>
</reference>
<comment type="similarity">
    <text evidence="1">Belongs to the glycosyltransferase 34 family.</text>
</comment>
<dbReference type="GO" id="GO:0016757">
    <property type="term" value="F:glycosyltransferase activity"/>
    <property type="evidence" value="ECO:0007669"/>
    <property type="project" value="UniProtKB-KW"/>
</dbReference>
<dbReference type="EMBL" id="HBNR01045821">
    <property type="protein sequence ID" value="CAE4607031.1"/>
    <property type="molecule type" value="Transcribed_RNA"/>
</dbReference>
<evidence type="ECO:0008006" key="5">
    <source>
        <dbReference type="Google" id="ProtNLM"/>
    </source>
</evidence>
<sequence>MDARTKARFILRLLQREGVSHVFWMDADSLFVNFDLRLEALLASGKDLIFSGDQNFVVNTGHALFRDSSWSRGLLESIVQGAFYDDVDGGSGRGLAPFSDWDAAYIPREDAGGRFACVSSFRGDQCGLALVLGGAVAENPQRWPVIFRAMQRPTLTQAEAAAAHAELPREVAEHVEILPQRAMNSYLPPALNRREDVQAACRPEDLLLHIVGVRDLVTLATFLYTFARAIRVGRFRPYDSYTPGAPLNLPRIGVNGSLARWIGVKFTG</sequence>
<evidence type="ECO:0000256" key="3">
    <source>
        <dbReference type="ARBA" id="ARBA00022679"/>
    </source>
</evidence>
<name>A0A7S4VWH8_9DINO</name>
<dbReference type="PANTHER" id="PTHR31306">
    <property type="entry name" value="ALPHA-1,6-MANNOSYLTRANSFERASE MNN11-RELATED"/>
    <property type="match status" value="1"/>
</dbReference>
<accession>A0A7S4VWH8</accession>
<dbReference type="Gene3D" id="3.90.550.10">
    <property type="entry name" value="Spore Coat Polysaccharide Biosynthesis Protein SpsA, Chain A"/>
    <property type="match status" value="1"/>
</dbReference>
<organism evidence="4">
    <name type="scientific">Alexandrium monilatum</name>
    <dbReference type="NCBI Taxonomy" id="311494"/>
    <lineage>
        <taxon>Eukaryota</taxon>
        <taxon>Sar</taxon>
        <taxon>Alveolata</taxon>
        <taxon>Dinophyceae</taxon>
        <taxon>Gonyaulacales</taxon>
        <taxon>Pyrocystaceae</taxon>
        <taxon>Alexandrium</taxon>
    </lineage>
</organism>
<dbReference type="InterPro" id="IPR029044">
    <property type="entry name" value="Nucleotide-diphossugar_trans"/>
</dbReference>
<dbReference type="InterPro" id="IPR008630">
    <property type="entry name" value="Glyco_trans_34"/>
</dbReference>
<evidence type="ECO:0000256" key="1">
    <source>
        <dbReference type="ARBA" id="ARBA00005664"/>
    </source>
</evidence>
<dbReference type="GO" id="GO:0006487">
    <property type="term" value="P:protein N-linked glycosylation"/>
    <property type="evidence" value="ECO:0007669"/>
    <property type="project" value="TreeGrafter"/>
</dbReference>
<dbReference type="PANTHER" id="PTHR31306:SF4">
    <property type="entry name" value="ALPHA-1,2-GALACTOSYLTRANSFERASE"/>
    <property type="match status" value="1"/>
</dbReference>
<protein>
    <recommendedName>
        <fullName evidence="5">Nucleotide-diphospho-sugar transferase domain-containing protein</fullName>
    </recommendedName>
</protein>
<dbReference type="GO" id="GO:0000139">
    <property type="term" value="C:Golgi membrane"/>
    <property type="evidence" value="ECO:0007669"/>
    <property type="project" value="TreeGrafter"/>
</dbReference>